<keyword evidence="3" id="KW-1185">Reference proteome</keyword>
<dbReference type="Pfam" id="PF12697">
    <property type="entry name" value="Abhydrolase_6"/>
    <property type="match status" value="1"/>
</dbReference>
<name>A0A1M6C4K0_9BACT</name>
<proteinExistence type="predicted"/>
<dbReference type="InterPro" id="IPR029058">
    <property type="entry name" value="AB_hydrolase_fold"/>
</dbReference>
<accession>A0A1M6C4K0</accession>
<protein>
    <submittedName>
        <fullName evidence="2">Pimeloyl-ACP methyl ester carboxylesterase</fullName>
    </submittedName>
</protein>
<feature type="domain" description="AB hydrolase-1" evidence="1">
    <location>
        <begin position="16"/>
        <end position="248"/>
    </location>
</feature>
<dbReference type="EMBL" id="FQZE01000003">
    <property type="protein sequence ID" value="SHI55950.1"/>
    <property type="molecule type" value="Genomic_DNA"/>
</dbReference>
<dbReference type="PANTHER" id="PTHR43798">
    <property type="entry name" value="MONOACYLGLYCEROL LIPASE"/>
    <property type="match status" value="1"/>
</dbReference>
<dbReference type="STRING" id="1168035.SAMN05444280_103136"/>
<sequence>MLYHKIFRHKTSKTWVVFVHGAGGSNVVWFRQLRDFKKQFNVLLVDLRGHGKSKKQYSKEEIYKFDEIAADVIYTMDHLNIEKAHFVGISLGCIVIRAMDKLAPGRAESIILGGAVVQFNKKINGLVSVAKLLNSILPYMWLYRLNAWILIPSRKHTASRNLFISEAVRLGDREFKKWLRMSGEIRDNLKEFLVKEASAPVLYLMGERDHMFLPMVSNLVKKHLNSKLEVIRNSGHVCNLDQPEVFNERSIQFIKKVSG</sequence>
<dbReference type="GO" id="GO:0003824">
    <property type="term" value="F:catalytic activity"/>
    <property type="evidence" value="ECO:0007669"/>
    <property type="project" value="InterPro"/>
</dbReference>
<dbReference type="RefSeq" id="WP_073165355.1">
    <property type="nucleotide sequence ID" value="NZ_FQZE01000003.1"/>
</dbReference>
<dbReference type="Gene3D" id="3.40.50.1820">
    <property type="entry name" value="alpha/beta hydrolase"/>
    <property type="match status" value="1"/>
</dbReference>
<dbReference type="SUPFAM" id="SSF53474">
    <property type="entry name" value="alpha/beta-Hydrolases"/>
    <property type="match status" value="1"/>
</dbReference>
<dbReference type="Proteomes" id="UP000184050">
    <property type="component" value="Unassembled WGS sequence"/>
</dbReference>
<organism evidence="2 3">
    <name type="scientific">Tangfeifania diversioriginum</name>
    <dbReference type="NCBI Taxonomy" id="1168035"/>
    <lineage>
        <taxon>Bacteria</taxon>
        <taxon>Pseudomonadati</taxon>
        <taxon>Bacteroidota</taxon>
        <taxon>Bacteroidia</taxon>
        <taxon>Marinilabiliales</taxon>
        <taxon>Prolixibacteraceae</taxon>
        <taxon>Tangfeifania</taxon>
    </lineage>
</organism>
<evidence type="ECO:0000313" key="2">
    <source>
        <dbReference type="EMBL" id="SHI55950.1"/>
    </source>
</evidence>
<dbReference type="InterPro" id="IPR000073">
    <property type="entry name" value="AB_hydrolase_1"/>
</dbReference>
<reference evidence="2 3" key="1">
    <citation type="submission" date="2016-11" db="EMBL/GenBank/DDBJ databases">
        <authorList>
            <person name="Jaros S."/>
            <person name="Januszkiewicz K."/>
            <person name="Wedrychowicz H."/>
        </authorList>
    </citation>
    <scope>NUCLEOTIDE SEQUENCE [LARGE SCALE GENOMIC DNA]</scope>
    <source>
        <strain evidence="2 3">DSM 27063</strain>
    </source>
</reference>
<evidence type="ECO:0000313" key="3">
    <source>
        <dbReference type="Proteomes" id="UP000184050"/>
    </source>
</evidence>
<dbReference type="InterPro" id="IPR000639">
    <property type="entry name" value="Epox_hydrolase-like"/>
</dbReference>
<dbReference type="OrthoDB" id="2247630at2"/>
<dbReference type="InterPro" id="IPR050266">
    <property type="entry name" value="AB_hydrolase_sf"/>
</dbReference>
<gene>
    <name evidence="2" type="ORF">SAMN05444280_103136</name>
</gene>
<dbReference type="AlphaFoldDB" id="A0A1M6C4K0"/>
<dbReference type="PRINTS" id="PR00412">
    <property type="entry name" value="EPOXHYDRLASE"/>
</dbReference>
<evidence type="ECO:0000259" key="1">
    <source>
        <dbReference type="Pfam" id="PF12697"/>
    </source>
</evidence>